<dbReference type="AlphaFoldDB" id="A0AAV4GI80"/>
<keyword evidence="1" id="KW-0472">Membrane</keyword>
<keyword evidence="3" id="KW-1185">Reference proteome</keyword>
<evidence type="ECO:0000256" key="1">
    <source>
        <dbReference type="SAM" id="Phobius"/>
    </source>
</evidence>
<comment type="caution">
    <text evidence="2">The sequence shown here is derived from an EMBL/GenBank/DDBJ whole genome shotgun (WGS) entry which is preliminary data.</text>
</comment>
<keyword evidence="1" id="KW-1133">Transmembrane helix</keyword>
<dbReference type="EMBL" id="BMAT01012050">
    <property type="protein sequence ID" value="GFR84366.1"/>
    <property type="molecule type" value="Genomic_DNA"/>
</dbReference>
<evidence type="ECO:0000313" key="2">
    <source>
        <dbReference type="EMBL" id="GFR84366.1"/>
    </source>
</evidence>
<accession>A0AAV4GI80</accession>
<name>A0AAV4GI80_9GAST</name>
<protein>
    <submittedName>
        <fullName evidence="2">Uncharacterized protein</fullName>
    </submittedName>
</protein>
<gene>
    <name evidence="2" type="ORF">ElyMa_005998500</name>
</gene>
<evidence type="ECO:0000313" key="3">
    <source>
        <dbReference type="Proteomes" id="UP000762676"/>
    </source>
</evidence>
<reference evidence="2 3" key="1">
    <citation type="journal article" date="2021" name="Elife">
        <title>Chloroplast acquisition without the gene transfer in kleptoplastic sea slugs, Plakobranchus ocellatus.</title>
        <authorList>
            <person name="Maeda T."/>
            <person name="Takahashi S."/>
            <person name="Yoshida T."/>
            <person name="Shimamura S."/>
            <person name="Takaki Y."/>
            <person name="Nagai Y."/>
            <person name="Toyoda A."/>
            <person name="Suzuki Y."/>
            <person name="Arimoto A."/>
            <person name="Ishii H."/>
            <person name="Satoh N."/>
            <person name="Nishiyama T."/>
            <person name="Hasebe M."/>
            <person name="Maruyama T."/>
            <person name="Minagawa J."/>
            <person name="Obokata J."/>
            <person name="Shigenobu S."/>
        </authorList>
    </citation>
    <scope>NUCLEOTIDE SEQUENCE [LARGE SCALE GENOMIC DNA]</scope>
</reference>
<feature type="transmembrane region" description="Helical" evidence="1">
    <location>
        <begin position="36"/>
        <end position="55"/>
    </location>
</feature>
<dbReference type="Proteomes" id="UP000762676">
    <property type="component" value="Unassembled WGS sequence"/>
</dbReference>
<sequence length="101" mass="11495">MRKTKMKGIVLKQKQISNYNVFECPRVVNTRKEHPLLIYVFFYGRLSSMVMLASYRRPAWVLILPGSDGKKGNYAQGHLDNSGSTSDTISGSLWDIMIWPG</sequence>
<proteinExistence type="predicted"/>
<keyword evidence="1" id="KW-0812">Transmembrane</keyword>
<organism evidence="2 3">
    <name type="scientific">Elysia marginata</name>
    <dbReference type="NCBI Taxonomy" id="1093978"/>
    <lineage>
        <taxon>Eukaryota</taxon>
        <taxon>Metazoa</taxon>
        <taxon>Spiralia</taxon>
        <taxon>Lophotrochozoa</taxon>
        <taxon>Mollusca</taxon>
        <taxon>Gastropoda</taxon>
        <taxon>Heterobranchia</taxon>
        <taxon>Euthyneura</taxon>
        <taxon>Panpulmonata</taxon>
        <taxon>Sacoglossa</taxon>
        <taxon>Placobranchoidea</taxon>
        <taxon>Plakobranchidae</taxon>
        <taxon>Elysia</taxon>
    </lineage>
</organism>